<reference evidence="1 2" key="1">
    <citation type="submission" date="2024-01" db="EMBL/GenBank/DDBJ databases">
        <title>A draft genome for a cacao thread blight-causing isolate of Paramarasmius palmivorus.</title>
        <authorList>
            <person name="Baruah I.K."/>
            <person name="Bukari Y."/>
            <person name="Amoako-Attah I."/>
            <person name="Meinhardt L.W."/>
            <person name="Bailey B.A."/>
            <person name="Cohen S.P."/>
        </authorList>
    </citation>
    <scope>NUCLEOTIDE SEQUENCE [LARGE SCALE GENOMIC DNA]</scope>
    <source>
        <strain evidence="1 2">GH-12</strain>
    </source>
</reference>
<dbReference type="InterPro" id="IPR008928">
    <property type="entry name" value="6-hairpin_glycosidase_sf"/>
</dbReference>
<proteinExistence type="predicted"/>
<dbReference type="Gene3D" id="1.50.10.20">
    <property type="match status" value="1"/>
</dbReference>
<dbReference type="Proteomes" id="UP001383192">
    <property type="component" value="Unassembled WGS sequence"/>
</dbReference>
<dbReference type="AlphaFoldDB" id="A0AAW0C5K3"/>
<accession>A0AAW0C5K3</accession>
<sequence length="273" mass="29923">MATSNPETHLSDKGTKRHVDLYSHSHQLTDNSRDLVSIKLPDCNDAGENQHMSPVPHNIPEDINSVNVRRSFQAILYHDSGNFQIRVWGTRAPVFFGYGADSPRNVAGSAHVIAAIRTYEAYEDGIFLEHAIKAWNWGRQFTLSDEDVGAGVIQTKNFTLQKTCDSTSITGGTFGLNSTESSDLDSWTTGDMLVLSFSLYKITSNEIYISSARAIANFIRTHLYVGSSLVVSQLSAGQDDGCQLDQATPAGLFLQGLSLLNVFASSTEYYTAL</sequence>
<gene>
    <name evidence="1" type="ORF">VNI00_012186</name>
</gene>
<dbReference type="GO" id="GO:0005975">
    <property type="term" value="P:carbohydrate metabolic process"/>
    <property type="evidence" value="ECO:0007669"/>
    <property type="project" value="InterPro"/>
</dbReference>
<dbReference type="EMBL" id="JAYKXP010000055">
    <property type="protein sequence ID" value="KAK7034779.1"/>
    <property type="molecule type" value="Genomic_DNA"/>
</dbReference>
<name>A0AAW0C5K3_9AGAR</name>
<evidence type="ECO:0000313" key="1">
    <source>
        <dbReference type="EMBL" id="KAK7034779.1"/>
    </source>
</evidence>
<protein>
    <submittedName>
        <fullName evidence="1">Uncharacterized protein</fullName>
    </submittedName>
</protein>
<comment type="caution">
    <text evidence="1">The sequence shown here is derived from an EMBL/GenBank/DDBJ whole genome shotgun (WGS) entry which is preliminary data.</text>
</comment>
<dbReference type="SUPFAM" id="SSF48208">
    <property type="entry name" value="Six-hairpin glycosidases"/>
    <property type="match status" value="1"/>
</dbReference>
<organism evidence="1 2">
    <name type="scientific">Paramarasmius palmivorus</name>
    <dbReference type="NCBI Taxonomy" id="297713"/>
    <lineage>
        <taxon>Eukaryota</taxon>
        <taxon>Fungi</taxon>
        <taxon>Dikarya</taxon>
        <taxon>Basidiomycota</taxon>
        <taxon>Agaricomycotina</taxon>
        <taxon>Agaricomycetes</taxon>
        <taxon>Agaricomycetidae</taxon>
        <taxon>Agaricales</taxon>
        <taxon>Marasmiineae</taxon>
        <taxon>Marasmiaceae</taxon>
        <taxon>Paramarasmius</taxon>
    </lineage>
</organism>
<keyword evidence="2" id="KW-1185">Reference proteome</keyword>
<evidence type="ECO:0000313" key="2">
    <source>
        <dbReference type="Proteomes" id="UP001383192"/>
    </source>
</evidence>